<dbReference type="KEGG" id="ppsr:I6J18_22810"/>
<name>A0A974NMG8_PERPY</name>
<sequence>MKKSLKVLAVPAAAMFLLTGCNDKDEVKEPNVTDNTDQTKNNTNQTENNTGNKESAETSTISYQDFDLDVEYLVDEKNKKYKEYNAEYETDNNKTEASITDELKDTHLHGDEAMDELMPKLEKLTFNKDTSEEEVFSEVTKVFNLDEDYDKLEIDVKFTDGTEREYMKKK</sequence>
<reference evidence="2 3" key="1">
    <citation type="submission" date="2021-01" db="EMBL/GenBank/DDBJ databases">
        <title>FDA dAtabase for Regulatory Grade micrObial Sequences (FDA-ARGOS): Supporting development and validation of Infectious Disease Dx tests.</title>
        <authorList>
            <person name="Nelson B."/>
            <person name="Plummer A."/>
            <person name="Tallon L."/>
            <person name="Sadzewicz L."/>
            <person name="Zhao X."/>
            <person name="Boylan J."/>
            <person name="Ott S."/>
            <person name="Bowen H."/>
            <person name="Vavikolanu K."/>
            <person name="Mehta A."/>
            <person name="Aluvathingal J."/>
            <person name="Nadendla S."/>
            <person name="Myers T."/>
            <person name="Yan Y."/>
            <person name="Sichtig H."/>
        </authorList>
    </citation>
    <scope>NUCLEOTIDE SEQUENCE [LARGE SCALE GENOMIC DNA]</scope>
    <source>
        <strain evidence="2 3">FDAARGOS_1161</strain>
    </source>
</reference>
<dbReference type="InterPro" id="IPR025623">
    <property type="entry name" value="YusW"/>
</dbReference>
<feature type="region of interest" description="Disordered" evidence="1">
    <location>
        <begin position="24"/>
        <end position="62"/>
    </location>
</feature>
<accession>A0A974NMG8</accession>
<evidence type="ECO:0000256" key="1">
    <source>
        <dbReference type="SAM" id="MobiDB-lite"/>
    </source>
</evidence>
<keyword evidence="3" id="KW-1185">Reference proteome</keyword>
<gene>
    <name evidence="2" type="ORF">I6J18_22810</name>
</gene>
<dbReference type="EMBL" id="CP068053">
    <property type="protein sequence ID" value="QQT00360.1"/>
    <property type="molecule type" value="Genomic_DNA"/>
</dbReference>
<dbReference type="AlphaFoldDB" id="A0A974NMG8"/>
<protein>
    <submittedName>
        <fullName evidence="2">YusW family protein</fullName>
    </submittedName>
</protein>
<evidence type="ECO:0000313" key="2">
    <source>
        <dbReference type="EMBL" id="QQT00360.1"/>
    </source>
</evidence>
<dbReference type="RefSeq" id="WP_040376113.1">
    <property type="nucleotide sequence ID" value="NZ_CP068053.1"/>
</dbReference>
<dbReference type="PROSITE" id="PS51257">
    <property type="entry name" value="PROKAR_LIPOPROTEIN"/>
    <property type="match status" value="1"/>
</dbReference>
<dbReference type="Pfam" id="PF14039">
    <property type="entry name" value="YusW"/>
    <property type="match status" value="1"/>
</dbReference>
<proteinExistence type="predicted"/>
<dbReference type="Proteomes" id="UP000595254">
    <property type="component" value="Chromosome"/>
</dbReference>
<feature type="compositionally biased region" description="Low complexity" evidence="1">
    <location>
        <begin position="33"/>
        <end position="53"/>
    </location>
</feature>
<evidence type="ECO:0000313" key="3">
    <source>
        <dbReference type="Proteomes" id="UP000595254"/>
    </source>
</evidence>
<organism evidence="2 3">
    <name type="scientific">Peribacillus psychrosaccharolyticus</name>
    <name type="common">Bacillus psychrosaccharolyticus</name>
    <dbReference type="NCBI Taxonomy" id="1407"/>
    <lineage>
        <taxon>Bacteria</taxon>
        <taxon>Bacillati</taxon>
        <taxon>Bacillota</taxon>
        <taxon>Bacilli</taxon>
        <taxon>Bacillales</taxon>
        <taxon>Bacillaceae</taxon>
        <taxon>Peribacillus</taxon>
    </lineage>
</organism>